<sequence>MKIRLLVTAVLTIFLIGCQEKTTTKVTPEMTKKDPVITTYYLVRHAEKDRSNPADKNPPLTQEGLLRAASYATILKDIPMDAVYATNYLRTQQTAQPVASMSNLEITTYEPVPEITFFKDQTKGQKVFVVGHSNTIPKLVNALIGKNQFSDINDTVNGNLYIVTLVDDIPTVSLLSLE</sequence>
<dbReference type="InterPro" id="IPR013078">
    <property type="entry name" value="His_Pase_superF_clade-1"/>
</dbReference>
<gene>
    <name evidence="1" type="ORF">W5A_06770</name>
</gene>
<dbReference type="AlphaFoldDB" id="I0WFT6"/>
<evidence type="ECO:0000313" key="2">
    <source>
        <dbReference type="Proteomes" id="UP000005938"/>
    </source>
</evidence>
<name>I0WFT6_9FLAO</name>
<dbReference type="eggNOG" id="COG0406">
    <property type="taxonomic scope" value="Bacteria"/>
</dbReference>
<dbReference type="SUPFAM" id="SSF53254">
    <property type="entry name" value="Phosphoglycerate mutase-like"/>
    <property type="match status" value="1"/>
</dbReference>
<dbReference type="OrthoDB" id="3296006at2"/>
<dbReference type="PATRIC" id="fig|946077.3.peg.1371"/>
<dbReference type="Pfam" id="PF00300">
    <property type="entry name" value="His_Phos_1"/>
    <property type="match status" value="1"/>
</dbReference>
<protein>
    <submittedName>
        <fullName evidence="1">Phosphoglycerate mutase</fullName>
    </submittedName>
</protein>
<comment type="caution">
    <text evidence="1">The sequence shown here is derived from an EMBL/GenBank/DDBJ whole genome shotgun (WGS) entry which is preliminary data.</text>
</comment>
<dbReference type="CDD" id="cd07067">
    <property type="entry name" value="HP_PGM_like"/>
    <property type="match status" value="1"/>
</dbReference>
<dbReference type="Proteomes" id="UP000005938">
    <property type="component" value="Unassembled WGS sequence"/>
</dbReference>
<reference evidence="1 2" key="1">
    <citation type="journal article" date="2012" name="J. Bacteriol.">
        <title>Genome Sequence of the Halotolerant Bacterium Imtechella halotolerans K1T.</title>
        <authorList>
            <person name="Kumar S."/>
            <person name="Vikram S."/>
            <person name="Subramanian S."/>
            <person name="Raghava G.P."/>
            <person name="Pinnaka A.K."/>
        </authorList>
    </citation>
    <scope>NUCLEOTIDE SEQUENCE [LARGE SCALE GENOMIC DNA]</scope>
    <source>
        <strain evidence="1 2">K1</strain>
    </source>
</reference>
<proteinExistence type="predicted"/>
<accession>I0WFT6</accession>
<evidence type="ECO:0000313" key="1">
    <source>
        <dbReference type="EMBL" id="EID75252.1"/>
    </source>
</evidence>
<dbReference type="STRING" id="946077.W5A_06770"/>
<keyword evidence="2" id="KW-1185">Reference proteome</keyword>
<dbReference type="RefSeq" id="WP_008238736.1">
    <property type="nucleotide sequence ID" value="NZ_AJJU01000006.1"/>
</dbReference>
<dbReference type="EMBL" id="AJJU01000006">
    <property type="protein sequence ID" value="EID75252.1"/>
    <property type="molecule type" value="Genomic_DNA"/>
</dbReference>
<dbReference type="Gene3D" id="3.40.50.1240">
    <property type="entry name" value="Phosphoglycerate mutase-like"/>
    <property type="match status" value="1"/>
</dbReference>
<dbReference type="PROSITE" id="PS51257">
    <property type="entry name" value="PROKAR_LIPOPROTEIN"/>
    <property type="match status" value="1"/>
</dbReference>
<organism evidence="1 2">
    <name type="scientific">Imtechella halotolerans K1</name>
    <dbReference type="NCBI Taxonomy" id="946077"/>
    <lineage>
        <taxon>Bacteria</taxon>
        <taxon>Pseudomonadati</taxon>
        <taxon>Bacteroidota</taxon>
        <taxon>Flavobacteriia</taxon>
        <taxon>Flavobacteriales</taxon>
        <taxon>Flavobacteriaceae</taxon>
        <taxon>Imtechella</taxon>
    </lineage>
</organism>
<dbReference type="InterPro" id="IPR029033">
    <property type="entry name" value="His_PPase_superfam"/>
</dbReference>